<dbReference type="AlphaFoldDB" id="A0A517PH98"/>
<dbReference type="EMBL" id="CP036266">
    <property type="protein sequence ID" value="QDT18752.1"/>
    <property type="molecule type" value="Genomic_DNA"/>
</dbReference>
<accession>A0A517PH98</accession>
<sequence length="724" mass="80077" precursor="true">MHKPCGCIALLVLGAILFSTEISLAQTEPQAAADQFRESVSLDVNNAVLKKMGSVQDFLAGAQWEDAINSLIQISQEYGNTLYPESPGRYLRVATYCQNLLAGFPPEAIQIYREKVDPRARRWLEEAEAESSVGPLLQIVDQALMSSYGDDALYRLGEISWERGELGQSRDYWRKLLPPEPGSAARSDTGLFYYPDSDLSVPPILARLILVSLFEGNFKQAEAELAVFRERYPDAEGSLAGKQGNLADQLTGILSDRGQVSLAHDQDEMQTFAGHQTRNFRAGHALDVGAAAWSFRVPLVWSQEYTRKPAFGQRVPPGLFPVVHGEHVFINDSERIYALNWKTGTPAWSDADPQASPIIYPSVLQGAVRLPFRSVVGVPRFTMTVADGRLYARMGSPVTSVAKDERLGLFSELVCLDLNEGEGKMLWKISSAELREQNFVWSFEGAPVIAGDRFYVVLHRGFPEVQTNVACFSTETGEMLWNQKVCLALRNIEEGVNYITHLLLTLAEGQLYLSTDMGAIASLNSQDGKLNWVVTYPSADDVSRRELSDHMMSGLVPCLYDQGILFVAPQDTKTLMAFDASSGLLLWEREWPEQIRNLLGVTARTLVVSGNQLYGIDRASGALRWKAGYLDPEGFGYGRGLLAGENVYWPLRDELLVVDIERGTLKQRIPLQALQGETGGNLVIAGDQLLIAQPRKVTAFQNHGIVPGSRKANENLSAEKTQAR</sequence>
<evidence type="ECO:0000259" key="2">
    <source>
        <dbReference type="Pfam" id="PF13360"/>
    </source>
</evidence>
<dbReference type="InterPro" id="IPR015943">
    <property type="entry name" value="WD40/YVTN_repeat-like_dom_sf"/>
</dbReference>
<organism evidence="3 4">
    <name type="scientific">Gimesia chilikensis</name>
    <dbReference type="NCBI Taxonomy" id="2605989"/>
    <lineage>
        <taxon>Bacteria</taxon>
        <taxon>Pseudomonadati</taxon>
        <taxon>Planctomycetota</taxon>
        <taxon>Planctomycetia</taxon>
        <taxon>Planctomycetales</taxon>
        <taxon>Planctomycetaceae</taxon>
        <taxon>Gimesia</taxon>
    </lineage>
</organism>
<dbReference type="Gene3D" id="2.140.10.10">
    <property type="entry name" value="Quinoprotein alcohol dehydrogenase-like superfamily"/>
    <property type="match status" value="1"/>
</dbReference>
<proteinExistence type="predicted"/>
<name>A0A517PH98_9PLAN</name>
<gene>
    <name evidence="3" type="ORF">HG66A1_05140</name>
</gene>
<dbReference type="PANTHER" id="PTHR34512">
    <property type="entry name" value="CELL SURFACE PROTEIN"/>
    <property type="match status" value="1"/>
</dbReference>
<keyword evidence="1" id="KW-0732">Signal</keyword>
<dbReference type="PANTHER" id="PTHR34512:SF30">
    <property type="entry name" value="OUTER MEMBRANE PROTEIN ASSEMBLY FACTOR BAMB"/>
    <property type="match status" value="1"/>
</dbReference>
<feature type="signal peptide" evidence="1">
    <location>
        <begin position="1"/>
        <end position="25"/>
    </location>
</feature>
<evidence type="ECO:0000313" key="3">
    <source>
        <dbReference type="EMBL" id="QDT18752.1"/>
    </source>
</evidence>
<dbReference type="Pfam" id="PF13360">
    <property type="entry name" value="PQQ_2"/>
    <property type="match status" value="2"/>
</dbReference>
<dbReference type="InterPro" id="IPR002372">
    <property type="entry name" value="PQQ_rpt_dom"/>
</dbReference>
<dbReference type="OrthoDB" id="244732at2"/>
<dbReference type="Proteomes" id="UP000320421">
    <property type="component" value="Chromosome"/>
</dbReference>
<feature type="domain" description="Pyrrolo-quinoline quinone repeat" evidence="2">
    <location>
        <begin position="417"/>
        <end position="537"/>
    </location>
</feature>
<dbReference type="InterPro" id="IPR018391">
    <property type="entry name" value="PQQ_b-propeller_rpt"/>
</dbReference>
<dbReference type="RefSeq" id="WP_145180525.1">
    <property type="nucleotide sequence ID" value="NZ_CP036266.1"/>
</dbReference>
<dbReference type="SMART" id="SM00564">
    <property type="entry name" value="PQQ"/>
    <property type="match status" value="4"/>
</dbReference>
<dbReference type="InterPro" id="IPR011990">
    <property type="entry name" value="TPR-like_helical_dom_sf"/>
</dbReference>
<dbReference type="Gene3D" id="1.25.40.10">
    <property type="entry name" value="Tetratricopeptide repeat domain"/>
    <property type="match status" value="1"/>
</dbReference>
<dbReference type="Gene3D" id="2.130.10.10">
    <property type="entry name" value="YVTN repeat-like/Quinoprotein amine dehydrogenase"/>
    <property type="match status" value="1"/>
</dbReference>
<evidence type="ECO:0000313" key="4">
    <source>
        <dbReference type="Proteomes" id="UP000320421"/>
    </source>
</evidence>
<dbReference type="SUPFAM" id="SSF50998">
    <property type="entry name" value="Quinoprotein alcohol dehydrogenase-like"/>
    <property type="match status" value="1"/>
</dbReference>
<feature type="chain" id="PRO_5022008132" evidence="1">
    <location>
        <begin position="26"/>
        <end position="724"/>
    </location>
</feature>
<protein>
    <submittedName>
        <fullName evidence="3">Outer membrane biogenesis protein BamB</fullName>
    </submittedName>
</protein>
<reference evidence="3 4" key="1">
    <citation type="submission" date="2019-02" db="EMBL/GenBank/DDBJ databases">
        <title>Deep-cultivation of Planctomycetes and their phenomic and genomic characterization uncovers novel biology.</title>
        <authorList>
            <person name="Wiegand S."/>
            <person name="Jogler M."/>
            <person name="Boedeker C."/>
            <person name="Pinto D."/>
            <person name="Vollmers J."/>
            <person name="Rivas-Marin E."/>
            <person name="Kohn T."/>
            <person name="Peeters S.H."/>
            <person name="Heuer A."/>
            <person name="Rast P."/>
            <person name="Oberbeckmann S."/>
            <person name="Bunk B."/>
            <person name="Jeske O."/>
            <person name="Meyerdierks A."/>
            <person name="Storesund J.E."/>
            <person name="Kallscheuer N."/>
            <person name="Luecker S."/>
            <person name="Lage O.M."/>
            <person name="Pohl T."/>
            <person name="Merkel B.J."/>
            <person name="Hornburger P."/>
            <person name="Mueller R.-W."/>
            <person name="Bruemmer F."/>
            <person name="Labrenz M."/>
            <person name="Spormann A.M."/>
            <person name="Op den Camp H."/>
            <person name="Overmann J."/>
            <person name="Amann R."/>
            <person name="Jetten M.S.M."/>
            <person name="Mascher T."/>
            <person name="Medema M.H."/>
            <person name="Devos D.P."/>
            <person name="Kaster A.-K."/>
            <person name="Ovreas L."/>
            <person name="Rohde M."/>
            <person name="Galperin M.Y."/>
            <person name="Jogler C."/>
        </authorList>
    </citation>
    <scope>NUCLEOTIDE SEQUENCE [LARGE SCALE GENOMIC DNA]</scope>
    <source>
        <strain evidence="3 4">HG66A1</strain>
    </source>
</reference>
<keyword evidence="4" id="KW-1185">Reference proteome</keyword>
<feature type="domain" description="Pyrrolo-quinoline quinone repeat" evidence="2">
    <location>
        <begin position="553"/>
        <end position="692"/>
    </location>
</feature>
<evidence type="ECO:0000256" key="1">
    <source>
        <dbReference type="SAM" id="SignalP"/>
    </source>
</evidence>
<dbReference type="InterPro" id="IPR011047">
    <property type="entry name" value="Quinoprotein_ADH-like_sf"/>
</dbReference>